<keyword evidence="2" id="KW-1185">Reference proteome</keyword>
<reference evidence="1 2" key="1">
    <citation type="submission" date="2024-09" db="EMBL/GenBank/DDBJ databases">
        <authorList>
            <person name="Sun Q."/>
            <person name="Mori K."/>
        </authorList>
    </citation>
    <scope>NUCLEOTIDE SEQUENCE [LARGE SCALE GENOMIC DNA]</scope>
    <source>
        <strain evidence="1 2">CCM 8545</strain>
    </source>
</reference>
<evidence type="ECO:0000313" key="1">
    <source>
        <dbReference type="EMBL" id="MFC0178765.1"/>
    </source>
</evidence>
<dbReference type="Proteomes" id="UP001589758">
    <property type="component" value="Unassembled WGS sequence"/>
</dbReference>
<dbReference type="EMBL" id="JBHLXE010000014">
    <property type="protein sequence ID" value="MFC0178765.1"/>
    <property type="molecule type" value="Genomic_DNA"/>
</dbReference>
<gene>
    <name evidence="1" type="ORF">ACFFIT_01410</name>
</gene>
<accession>A0ABV6C9J4</accession>
<sequence>MLRRITPGSVVNALLNTPDKIDYPSIWVAEGKTIRAEETDWCKGVPERTAPLPTTEAQKIQKKFPYGHWKPNEPNPLPYSKFFVVKDKNTGKPIAHIIYRITTDDGRILEGATNMQGETREVFAESEDAIHFELLEDNPTKN</sequence>
<proteinExistence type="predicted"/>
<name>A0ABV6C9J4_9GAMM</name>
<comment type="caution">
    <text evidence="1">The sequence shown here is derived from an EMBL/GenBank/DDBJ whole genome shotgun (WGS) entry which is preliminary data.</text>
</comment>
<protein>
    <submittedName>
        <fullName evidence="1">Uncharacterized protein</fullName>
    </submittedName>
</protein>
<organism evidence="1 2">
    <name type="scientific">Thorsellia kenyensis</name>
    <dbReference type="NCBI Taxonomy" id="1549888"/>
    <lineage>
        <taxon>Bacteria</taxon>
        <taxon>Pseudomonadati</taxon>
        <taxon>Pseudomonadota</taxon>
        <taxon>Gammaproteobacteria</taxon>
        <taxon>Enterobacterales</taxon>
        <taxon>Thorselliaceae</taxon>
        <taxon>Thorsellia</taxon>
    </lineage>
</organism>
<dbReference type="RefSeq" id="WP_385875703.1">
    <property type="nucleotide sequence ID" value="NZ_JBHLXE010000014.1"/>
</dbReference>
<evidence type="ECO:0000313" key="2">
    <source>
        <dbReference type="Proteomes" id="UP001589758"/>
    </source>
</evidence>